<accession>D3DYP8</accession>
<sequence length="305" mass="33124">MLIAMDFRIIILSIIIMILLGVLLKKIDLLKEEDVETLNNLVINICLPCLIFNALYTADVSLLPSLSILTLSTTITSLIVGVFTYILLKLFAWDNVKIWSILVTVVLGNTGFLGYPITQGIYGSEGLIRAVFCDCSTSITFVILSVILILIFDGELKVALRKIATFVPLWSIVLGILFNIFAIPITDVGTTVVGYLGDATIPLIMISLGLSLNISGLKNNLKEVSLASFIKLILYPFVALGVMALLGITGFNHTIGLIEAAMSSAMIGLVLAITYKLDPHLTSDCIFTSTLFGLVTIPLFLMFIV</sequence>
<gene>
    <name evidence="9" type="ordered locus">mru_0116</name>
</gene>
<evidence type="ECO:0000256" key="6">
    <source>
        <dbReference type="ARBA" id="ARBA00022989"/>
    </source>
</evidence>
<feature type="transmembrane region" description="Helical" evidence="8">
    <location>
        <begin position="37"/>
        <end position="56"/>
    </location>
</feature>
<comment type="subcellular location">
    <subcellularLocation>
        <location evidence="1">Cell membrane</location>
        <topology evidence="1">Multi-pass membrane protein</topology>
    </subcellularLocation>
</comment>
<evidence type="ECO:0000256" key="4">
    <source>
        <dbReference type="ARBA" id="ARBA00022475"/>
    </source>
</evidence>
<keyword evidence="10" id="KW-1185">Reference proteome</keyword>
<feature type="transmembrane region" description="Helical" evidence="8">
    <location>
        <begin position="127"/>
        <end position="151"/>
    </location>
</feature>
<dbReference type="PATRIC" id="fig|634498.28.peg.120"/>
<feature type="transmembrane region" description="Helical" evidence="8">
    <location>
        <begin position="192"/>
        <end position="214"/>
    </location>
</feature>
<proteinExistence type="inferred from homology"/>
<feature type="transmembrane region" description="Helical" evidence="8">
    <location>
        <begin position="6"/>
        <end position="25"/>
    </location>
</feature>
<dbReference type="GO" id="GO:0055085">
    <property type="term" value="P:transmembrane transport"/>
    <property type="evidence" value="ECO:0007669"/>
    <property type="project" value="InterPro"/>
</dbReference>
<dbReference type="AlphaFoldDB" id="D3DYP8"/>
<comment type="similarity">
    <text evidence="2">Belongs to the auxin efflux carrier (TC 2.A.69) family.</text>
</comment>
<feature type="transmembrane region" description="Helical" evidence="8">
    <location>
        <begin position="98"/>
        <end position="115"/>
    </location>
</feature>
<dbReference type="KEGG" id="mru:mru_0116"/>
<keyword evidence="6 8" id="KW-1133">Transmembrane helix</keyword>
<dbReference type="PANTHER" id="PTHR36838:SF3">
    <property type="entry name" value="TRANSPORTER AUXIN EFFLUX CARRIER EC FAMILY"/>
    <property type="match status" value="1"/>
</dbReference>
<dbReference type="InterPro" id="IPR004776">
    <property type="entry name" value="Mem_transp_PIN-like"/>
</dbReference>
<dbReference type="eggNOG" id="arCOG04756">
    <property type="taxonomic scope" value="Archaea"/>
</dbReference>
<dbReference type="GO" id="GO:0005886">
    <property type="term" value="C:plasma membrane"/>
    <property type="evidence" value="ECO:0007669"/>
    <property type="project" value="UniProtKB-SubCell"/>
</dbReference>
<dbReference type="EMBL" id="CP001719">
    <property type="protein sequence ID" value="ADC45968.1"/>
    <property type="molecule type" value="Genomic_DNA"/>
</dbReference>
<dbReference type="Gene3D" id="1.20.1530.20">
    <property type="match status" value="1"/>
</dbReference>
<feature type="transmembrane region" description="Helical" evidence="8">
    <location>
        <begin position="285"/>
        <end position="304"/>
    </location>
</feature>
<keyword evidence="7 8" id="KW-0472">Membrane</keyword>
<protein>
    <submittedName>
        <fullName evidence="9">Transporter</fullName>
    </submittedName>
</protein>
<evidence type="ECO:0000256" key="1">
    <source>
        <dbReference type="ARBA" id="ARBA00004651"/>
    </source>
</evidence>
<evidence type="ECO:0000256" key="7">
    <source>
        <dbReference type="ARBA" id="ARBA00023136"/>
    </source>
</evidence>
<dbReference type="Proteomes" id="UP000008680">
    <property type="component" value="Chromosome"/>
</dbReference>
<name>D3DYP8_METRM</name>
<dbReference type="HOGENOM" id="CLU_056175_5_2_2"/>
<dbReference type="InterPro" id="IPR038770">
    <property type="entry name" value="Na+/solute_symporter_sf"/>
</dbReference>
<feature type="transmembrane region" description="Helical" evidence="8">
    <location>
        <begin position="254"/>
        <end position="273"/>
    </location>
</feature>
<dbReference type="STRING" id="634498.mru_0116"/>
<keyword evidence="3" id="KW-0813">Transport</keyword>
<evidence type="ECO:0000256" key="5">
    <source>
        <dbReference type="ARBA" id="ARBA00022692"/>
    </source>
</evidence>
<feature type="transmembrane region" description="Helical" evidence="8">
    <location>
        <begin position="163"/>
        <end position="186"/>
    </location>
</feature>
<feature type="transmembrane region" description="Helical" evidence="8">
    <location>
        <begin position="62"/>
        <end position="86"/>
    </location>
</feature>
<keyword evidence="4" id="KW-1003">Cell membrane</keyword>
<evidence type="ECO:0000313" key="9">
    <source>
        <dbReference type="EMBL" id="ADC45968.1"/>
    </source>
</evidence>
<organism evidence="9 10">
    <name type="scientific">Methanobrevibacter ruminantium (strain ATCC 35063 / DSM 1093 / JCM 13430 / OCM 146 / M1)</name>
    <name type="common">Methanobacterium ruminantium</name>
    <dbReference type="NCBI Taxonomy" id="634498"/>
    <lineage>
        <taxon>Archaea</taxon>
        <taxon>Methanobacteriati</taxon>
        <taxon>Methanobacteriota</taxon>
        <taxon>Methanomada group</taxon>
        <taxon>Methanobacteria</taxon>
        <taxon>Methanobacteriales</taxon>
        <taxon>Methanobacteriaceae</taxon>
        <taxon>Methanobrevibacter</taxon>
    </lineage>
</organism>
<dbReference type="PANTHER" id="PTHR36838">
    <property type="entry name" value="AUXIN EFFLUX CARRIER FAMILY PROTEIN"/>
    <property type="match status" value="1"/>
</dbReference>
<dbReference type="Pfam" id="PF03547">
    <property type="entry name" value="Mem_trans"/>
    <property type="match status" value="2"/>
</dbReference>
<evidence type="ECO:0000256" key="3">
    <source>
        <dbReference type="ARBA" id="ARBA00022448"/>
    </source>
</evidence>
<reference evidence="9 10" key="1">
    <citation type="journal article" date="2010" name="PLoS ONE">
        <title>The genome sequence of the rumen methanogen Methanobrevibacter ruminantium reveals new possibilities for controlling ruminant methane emissions.</title>
        <authorList>
            <person name="Leahy S.C."/>
            <person name="Kelly W.J."/>
            <person name="Altermann E."/>
            <person name="Ronimus R.S."/>
            <person name="Yeoman C.J."/>
            <person name="Pacheco D.M."/>
            <person name="Li D."/>
            <person name="Kong Z."/>
            <person name="McTavish S."/>
            <person name="Sang C."/>
            <person name="Lambie S.C."/>
            <person name="Janssen P.H."/>
            <person name="Dey D."/>
            <person name="Attwood G.T."/>
        </authorList>
    </citation>
    <scope>NUCLEOTIDE SEQUENCE [LARGE SCALE GENOMIC DNA]</scope>
    <source>
        <strain evidence="10">ATCC 35063 / DSM 1093 / JCM 13430 / OCM 146 / M1</strain>
    </source>
</reference>
<evidence type="ECO:0000256" key="2">
    <source>
        <dbReference type="ARBA" id="ARBA00010145"/>
    </source>
</evidence>
<feature type="transmembrane region" description="Helical" evidence="8">
    <location>
        <begin position="226"/>
        <end position="248"/>
    </location>
</feature>
<evidence type="ECO:0000256" key="8">
    <source>
        <dbReference type="SAM" id="Phobius"/>
    </source>
</evidence>
<evidence type="ECO:0000313" key="10">
    <source>
        <dbReference type="Proteomes" id="UP000008680"/>
    </source>
</evidence>
<keyword evidence="5 8" id="KW-0812">Transmembrane</keyword>